<feature type="region of interest" description="Disordered" evidence="1">
    <location>
        <begin position="139"/>
        <end position="181"/>
    </location>
</feature>
<protein>
    <recommendedName>
        <fullName evidence="2">Helix-hairpin-helix DNA-binding motif class 1 domain-containing protein</fullName>
    </recommendedName>
</protein>
<dbReference type="InterPro" id="IPR019554">
    <property type="entry name" value="Soluble_ligand-bd"/>
</dbReference>
<organism evidence="3 4">
    <name type="scientific">Fructobacillus parabroussonetiae</name>
    <dbReference type="NCBI Taxonomy" id="2713174"/>
    <lineage>
        <taxon>Bacteria</taxon>
        <taxon>Bacillati</taxon>
        <taxon>Bacillota</taxon>
        <taxon>Bacilli</taxon>
        <taxon>Lactobacillales</taxon>
        <taxon>Lactobacillaceae</taxon>
        <taxon>Fructobacillus</taxon>
    </lineage>
</organism>
<comment type="caution">
    <text evidence="3">The sequence shown here is derived from an EMBL/GenBank/DDBJ whole genome shotgun (WGS) entry which is preliminary data.</text>
</comment>
<dbReference type="PANTHER" id="PTHR21180:SF32">
    <property type="entry name" value="ENDONUCLEASE_EXONUCLEASE_PHOSPHATASE FAMILY DOMAIN-CONTAINING PROTEIN 1"/>
    <property type="match status" value="1"/>
</dbReference>
<dbReference type="NCBIfam" id="TIGR00426">
    <property type="entry name" value="competence protein ComEA helix-hairpin-helix repeat region"/>
    <property type="match status" value="1"/>
</dbReference>
<dbReference type="SUPFAM" id="SSF142984">
    <property type="entry name" value="Nqo1 middle domain-like"/>
    <property type="match status" value="1"/>
</dbReference>
<dbReference type="Proteomes" id="UP001519503">
    <property type="component" value="Unassembled WGS sequence"/>
</dbReference>
<gene>
    <name evidence="3" type="ORF">G6R30_04735</name>
</gene>
<dbReference type="EMBL" id="JAAMFL010000007">
    <property type="protein sequence ID" value="MBS9337766.1"/>
    <property type="molecule type" value="Genomic_DNA"/>
</dbReference>
<dbReference type="InterPro" id="IPR004509">
    <property type="entry name" value="Competence_ComEA_HhH"/>
</dbReference>
<proteinExistence type="predicted"/>
<evidence type="ECO:0000313" key="4">
    <source>
        <dbReference type="Proteomes" id="UP001519503"/>
    </source>
</evidence>
<dbReference type="Pfam" id="PF10531">
    <property type="entry name" value="SLBB"/>
    <property type="match status" value="1"/>
</dbReference>
<dbReference type="InterPro" id="IPR003583">
    <property type="entry name" value="Hlx-hairpin-Hlx_DNA-bd_motif"/>
</dbReference>
<dbReference type="Pfam" id="PF12836">
    <property type="entry name" value="HHH_3"/>
    <property type="match status" value="1"/>
</dbReference>
<keyword evidence="4" id="KW-1185">Reference proteome</keyword>
<evidence type="ECO:0000259" key="2">
    <source>
        <dbReference type="SMART" id="SM00278"/>
    </source>
</evidence>
<dbReference type="SUPFAM" id="SSF47781">
    <property type="entry name" value="RuvA domain 2-like"/>
    <property type="match status" value="1"/>
</dbReference>
<feature type="compositionally biased region" description="Low complexity" evidence="1">
    <location>
        <begin position="44"/>
        <end position="56"/>
    </location>
</feature>
<evidence type="ECO:0000313" key="3">
    <source>
        <dbReference type="EMBL" id="MBS9337766.1"/>
    </source>
</evidence>
<dbReference type="SMART" id="SM00278">
    <property type="entry name" value="HhH1"/>
    <property type="match status" value="2"/>
</dbReference>
<feature type="domain" description="Helix-hairpin-helix DNA-binding motif class 1" evidence="2">
    <location>
        <begin position="200"/>
        <end position="219"/>
    </location>
</feature>
<dbReference type="Gene3D" id="3.10.20.600">
    <property type="match status" value="1"/>
</dbReference>
<evidence type="ECO:0000256" key="1">
    <source>
        <dbReference type="SAM" id="MobiDB-lite"/>
    </source>
</evidence>
<dbReference type="RefSeq" id="WP_213821987.1">
    <property type="nucleotide sequence ID" value="NZ_JAAMFL010000007.1"/>
</dbReference>
<feature type="region of interest" description="Disordered" evidence="1">
    <location>
        <begin position="41"/>
        <end position="71"/>
    </location>
</feature>
<dbReference type="Gene3D" id="1.10.150.320">
    <property type="entry name" value="Photosystem II 12 kDa extrinsic protein"/>
    <property type="match status" value="1"/>
</dbReference>
<dbReference type="InterPro" id="IPR010994">
    <property type="entry name" value="RuvA_2-like"/>
</dbReference>
<dbReference type="PANTHER" id="PTHR21180">
    <property type="entry name" value="ENDONUCLEASE/EXONUCLEASE/PHOSPHATASE FAMILY DOMAIN-CONTAINING PROTEIN 1"/>
    <property type="match status" value="1"/>
</dbReference>
<feature type="domain" description="Helix-hairpin-helix DNA-binding motif class 1" evidence="2">
    <location>
        <begin position="171"/>
        <end position="190"/>
    </location>
</feature>
<reference evidence="3 4" key="1">
    <citation type="submission" date="2020-02" db="EMBL/GenBank/DDBJ databases">
        <title>Fructobacillus sp. isolated from paper mulberry of Taiwan.</title>
        <authorList>
            <person name="Lin S.-T."/>
        </authorList>
    </citation>
    <scope>NUCLEOTIDE SEQUENCE [LARGE SCALE GENOMIC DNA]</scope>
    <source>
        <strain evidence="3 4">S1-1</strain>
    </source>
</reference>
<accession>A0ABS5QXC3</accession>
<dbReference type="InterPro" id="IPR051675">
    <property type="entry name" value="Endo/Exo/Phosphatase_dom_1"/>
</dbReference>
<sequence length="222" mass="23924">MLNRFNWEQSWALAKKYWWALGLLFLLLFFLLSTFIHSTPKESATPTTVTAGGKTTQPVKSEGHSSQAKAPTTLKVDLKGAVKKPGLYTLPVGSRLADLLDKAGGLTKEANVSELNLAQNLEDGMAVYIAKEGEAPPAIRNVGTVPGSTSSKDKTTGSDSGRVRLNSASQKELEGLSGVGPKKAEQIIAYREEHPFQSVDELKDISGIGPKRFEQLKDAVSL</sequence>
<name>A0ABS5QXC3_9LACO</name>